<accession>A0ABQ9IRX3</accession>
<evidence type="ECO:0000256" key="1">
    <source>
        <dbReference type="SAM" id="MobiDB-lite"/>
    </source>
</evidence>
<organism evidence="2 3">
    <name type="scientific">Molorchus minor</name>
    <dbReference type="NCBI Taxonomy" id="1323400"/>
    <lineage>
        <taxon>Eukaryota</taxon>
        <taxon>Metazoa</taxon>
        <taxon>Ecdysozoa</taxon>
        <taxon>Arthropoda</taxon>
        <taxon>Hexapoda</taxon>
        <taxon>Insecta</taxon>
        <taxon>Pterygota</taxon>
        <taxon>Neoptera</taxon>
        <taxon>Endopterygota</taxon>
        <taxon>Coleoptera</taxon>
        <taxon>Polyphaga</taxon>
        <taxon>Cucujiformia</taxon>
        <taxon>Chrysomeloidea</taxon>
        <taxon>Cerambycidae</taxon>
        <taxon>Lamiinae</taxon>
        <taxon>Monochamini</taxon>
        <taxon>Molorchus</taxon>
    </lineage>
</organism>
<keyword evidence="3" id="KW-1185">Reference proteome</keyword>
<evidence type="ECO:0000313" key="3">
    <source>
        <dbReference type="Proteomes" id="UP001162164"/>
    </source>
</evidence>
<dbReference type="EMBL" id="JAPWTJ010003634">
    <property type="protein sequence ID" value="KAJ8953866.1"/>
    <property type="molecule type" value="Genomic_DNA"/>
</dbReference>
<gene>
    <name evidence="2" type="ORF">NQ317_007220</name>
</gene>
<reference evidence="2" key="1">
    <citation type="journal article" date="2023" name="Insect Mol. Biol.">
        <title>Genome sequencing provides insights into the evolution of gene families encoding plant cell wall-degrading enzymes in longhorned beetles.</title>
        <authorList>
            <person name="Shin N.R."/>
            <person name="Okamura Y."/>
            <person name="Kirsch R."/>
            <person name="Pauchet Y."/>
        </authorList>
    </citation>
    <scope>NUCLEOTIDE SEQUENCE</scope>
    <source>
        <strain evidence="2">MMC_N1</strain>
    </source>
</reference>
<comment type="caution">
    <text evidence="2">The sequence shown here is derived from an EMBL/GenBank/DDBJ whole genome shotgun (WGS) entry which is preliminary data.</text>
</comment>
<proteinExistence type="predicted"/>
<sequence>MGRYGLCKDRAERHKGAIEANPCRTVPGHNTKGLVGRVRGRGVGFDHGCISGNPHDEDELEEQFEIWPERRFPQDVIIKEQQQQTVQAGPFTASDPLLGPFIAQDPPPGPSSIQKTLARPSTLKRSPLK</sequence>
<evidence type="ECO:0000313" key="2">
    <source>
        <dbReference type="EMBL" id="KAJ8953866.1"/>
    </source>
</evidence>
<dbReference type="Proteomes" id="UP001162164">
    <property type="component" value="Unassembled WGS sequence"/>
</dbReference>
<feature type="region of interest" description="Disordered" evidence="1">
    <location>
        <begin position="81"/>
        <end position="129"/>
    </location>
</feature>
<protein>
    <submittedName>
        <fullName evidence="2">Uncharacterized protein</fullName>
    </submittedName>
</protein>
<name>A0ABQ9IRX3_9CUCU</name>